<sequence>MLDSMRQALKLSSGGINIIDLPYCSNLATDLREFVVRVYKVLRQLKSCGENIYQEMILIAIEKKLPRQVLIELKSDKEKRVGVNNEGELLGGTEQLLRDLDGYVKIKAETDALSIKEEKEIYKLREGGKKDFRAVVNNVKTNDVFRCCTLWTTAL</sequence>
<dbReference type="OrthoDB" id="5864015at2759"/>
<dbReference type="WBParaSite" id="EVEC_0001061601-mRNA-1">
    <property type="protein sequence ID" value="EVEC_0001061601-mRNA-1"/>
    <property type="gene ID" value="EVEC_0001061601"/>
</dbReference>
<gene>
    <name evidence="1" type="ORF">EVEC_LOCUS9959</name>
</gene>
<reference evidence="3" key="1">
    <citation type="submission" date="2017-02" db="UniProtKB">
        <authorList>
            <consortium name="WormBaseParasite"/>
        </authorList>
    </citation>
    <scope>IDENTIFICATION</scope>
</reference>
<accession>A0A0N4VIG3</accession>
<evidence type="ECO:0000313" key="2">
    <source>
        <dbReference type="Proteomes" id="UP000274131"/>
    </source>
</evidence>
<keyword evidence="2" id="KW-1185">Reference proteome</keyword>
<organism evidence="3">
    <name type="scientific">Enterobius vermicularis</name>
    <name type="common">Human pinworm</name>
    <dbReference type="NCBI Taxonomy" id="51028"/>
    <lineage>
        <taxon>Eukaryota</taxon>
        <taxon>Metazoa</taxon>
        <taxon>Ecdysozoa</taxon>
        <taxon>Nematoda</taxon>
        <taxon>Chromadorea</taxon>
        <taxon>Rhabditida</taxon>
        <taxon>Spirurina</taxon>
        <taxon>Oxyuridomorpha</taxon>
        <taxon>Oxyuroidea</taxon>
        <taxon>Oxyuridae</taxon>
        <taxon>Enterobius</taxon>
    </lineage>
</organism>
<reference evidence="1 2" key="2">
    <citation type="submission" date="2018-10" db="EMBL/GenBank/DDBJ databases">
        <authorList>
            <consortium name="Pathogen Informatics"/>
        </authorList>
    </citation>
    <scope>NUCLEOTIDE SEQUENCE [LARGE SCALE GENOMIC DNA]</scope>
</reference>
<dbReference type="AlphaFoldDB" id="A0A0N4VIG3"/>
<evidence type="ECO:0000313" key="3">
    <source>
        <dbReference type="WBParaSite" id="EVEC_0001061601-mRNA-1"/>
    </source>
</evidence>
<proteinExistence type="predicted"/>
<dbReference type="EMBL" id="UXUI01010418">
    <property type="protein sequence ID" value="VDD95208.1"/>
    <property type="molecule type" value="Genomic_DNA"/>
</dbReference>
<name>A0A0N4VIG3_ENTVE</name>
<dbReference type="Proteomes" id="UP000274131">
    <property type="component" value="Unassembled WGS sequence"/>
</dbReference>
<evidence type="ECO:0000313" key="1">
    <source>
        <dbReference type="EMBL" id="VDD95208.1"/>
    </source>
</evidence>
<protein>
    <submittedName>
        <fullName evidence="3">Zeta_toxin domain-containing protein</fullName>
    </submittedName>
</protein>
<dbReference type="STRING" id="51028.A0A0N4VIG3"/>